<comment type="caution">
    <text evidence="2">The sequence shown here is derived from an EMBL/GenBank/DDBJ whole genome shotgun (WGS) entry which is preliminary data.</text>
</comment>
<name>A0ABQ9YJS1_9EUKA</name>
<dbReference type="Proteomes" id="UP001281761">
    <property type="component" value="Unassembled WGS sequence"/>
</dbReference>
<gene>
    <name evidence="2" type="ORF">BLNAU_1087</name>
</gene>
<evidence type="ECO:0000313" key="3">
    <source>
        <dbReference type="Proteomes" id="UP001281761"/>
    </source>
</evidence>
<evidence type="ECO:0000256" key="1">
    <source>
        <dbReference type="SAM" id="MobiDB-lite"/>
    </source>
</evidence>
<accession>A0ABQ9YJS1</accession>
<organism evidence="2 3">
    <name type="scientific">Blattamonas nauphoetae</name>
    <dbReference type="NCBI Taxonomy" id="2049346"/>
    <lineage>
        <taxon>Eukaryota</taxon>
        <taxon>Metamonada</taxon>
        <taxon>Preaxostyla</taxon>
        <taxon>Oxymonadida</taxon>
        <taxon>Blattamonas</taxon>
    </lineage>
</organism>
<feature type="compositionally biased region" description="Pro residues" evidence="1">
    <location>
        <begin position="74"/>
        <end position="107"/>
    </location>
</feature>
<feature type="region of interest" description="Disordered" evidence="1">
    <location>
        <begin position="61"/>
        <end position="110"/>
    </location>
</feature>
<reference evidence="2 3" key="1">
    <citation type="journal article" date="2022" name="bioRxiv">
        <title>Genomics of Preaxostyla Flagellates Illuminates Evolutionary Transitions and the Path Towards Mitochondrial Loss.</title>
        <authorList>
            <person name="Novak L.V.F."/>
            <person name="Treitli S.C."/>
            <person name="Pyrih J."/>
            <person name="Halakuc P."/>
            <person name="Pipaliya S.V."/>
            <person name="Vacek V."/>
            <person name="Brzon O."/>
            <person name="Soukal P."/>
            <person name="Eme L."/>
            <person name="Dacks J.B."/>
            <person name="Karnkowska A."/>
            <person name="Elias M."/>
            <person name="Hampl V."/>
        </authorList>
    </citation>
    <scope>NUCLEOTIDE SEQUENCE [LARGE SCALE GENOMIC DNA]</scope>
    <source>
        <strain evidence="2">NAU3</strain>
        <tissue evidence="2">Gut</tissue>
    </source>
</reference>
<sequence>MVSSAGSIRTLSLQSPSMATALTFSFAATLAIVVSAPSASPHHPHPPTPLCLSLTTHTLPLHSASPSPRTPSHSPLPLPHHPYPPSPLCLPSPPTPSHTPLPLPKPLTTPHLGRLRVEGIDDTIELRLDGLPFSRDCSPFLNWNDNQTESESEKAVVLRSLVATLKLQPALDNTLEAKAVKLLESVNPKSQATSDAFFYRFASNSDDSVTAFMQYFGILLSSVNQSITTAAMKMLDNLLFWCSAKSRLALVQADLILQNIITLNPLSLPFTKAADIHTYLMKIVDWSISISVTDSWTCVHRRLVTSPLLQYQATHH</sequence>
<feature type="compositionally biased region" description="Low complexity" evidence="1">
    <location>
        <begin position="61"/>
        <end position="73"/>
    </location>
</feature>
<proteinExistence type="predicted"/>
<protein>
    <submittedName>
        <fullName evidence="2">Uncharacterized protein</fullName>
    </submittedName>
</protein>
<keyword evidence="3" id="KW-1185">Reference proteome</keyword>
<dbReference type="EMBL" id="JARBJD010000004">
    <property type="protein sequence ID" value="KAK2964006.1"/>
    <property type="molecule type" value="Genomic_DNA"/>
</dbReference>
<evidence type="ECO:0000313" key="2">
    <source>
        <dbReference type="EMBL" id="KAK2964006.1"/>
    </source>
</evidence>